<evidence type="ECO:0000313" key="3">
    <source>
        <dbReference type="RefSeq" id="XP_056685077.1"/>
    </source>
</evidence>
<feature type="compositionally biased region" description="Low complexity" evidence="1">
    <location>
        <begin position="178"/>
        <end position="192"/>
    </location>
</feature>
<name>A0ABM3QNZ3_SPIOL</name>
<sequence>MIGSDFQVSDRFAKWPLRLGIQGFKMPPSKFSSLGYLEKLDNETPHMYVQKIVFACYYFASTKDMPHLRQKDMMASMVIHCLPHNNPYIDLKNKFSDMHYNDGTHNWYKYGAGDGRWKYDTEVLTTILEVAGNSYEDGKYSTGLGMGYGVEESDGEDGMIHDEQANDVEEDDDDVVEIENPNPVVPEPTIEISSGSEDELEEYNVVDSEPQQDDEAMDEDFDVEEELDDPNDQDFTPEQYKERNDRRDDISP</sequence>
<feature type="compositionally biased region" description="Acidic residues" evidence="1">
    <location>
        <begin position="168"/>
        <end position="177"/>
    </location>
</feature>
<feature type="compositionally biased region" description="Basic and acidic residues" evidence="1">
    <location>
        <begin position="239"/>
        <end position="252"/>
    </location>
</feature>
<dbReference type="Proteomes" id="UP000813463">
    <property type="component" value="Chromosome 5"/>
</dbReference>
<keyword evidence="2" id="KW-1185">Reference proteome</keyword>
<feature type="region of interest" description="Disordered" evidence="1">
    <location>
        <begin position="168"/>
        <end position="252"/>
    </location>
</feature>
<evidence type="ECO:0000256" key="1">
    <source>
        <dbReference type="SAM" id="MobiDB-lite"/>
    </source>
</evidence>
<feature type="compositionally biased region" description="Acidic residues" evidence="1">
    <location>
        <begin position="196"/>
        <end position="232"/>
    </location>
</feature>
<organism evidence="2 3">
    <name type="scientific">Spinacia oleracea</name>
    <name type="common">Spinach</name>
    <dbReference type="NCBI Taxonomy" id="3562"/>
    <lineage>
        <taxon>Eukaryota</taxon>
        <taxon>Viridiplantae</taxon>
        <taxon>Streptophyta</taxon>
        <taxon>Embryophyta</taxon>
        <taxon>Tracheophyta</taxon>
        <taxon>Spermatophyta</taxon>
        <taxon>Magnoliopsida</taxon>
        <taxon>eudicotyledons</taxon>
        <taxon>Gunneridae</taxon>
        <taxon>Pentapetalae</taxon>
        <taxon>Caryophyllales</taxon>
        <taxon>Chenopodiaceae</taxon>
        <taxon>Chenopodioideae</taxon>
        <taxon>Anserineae</taxon>
        <taxon>Spinacia</taxon>
    </lineage>
</organism>
<reference evidence="3" key="2">
    <citation type="submission" date="2025-08" db="UniProtKB">
        <authorList>
            <consortium name="RefSeq"/>
        </authorList>
    </citation>
    <scope>IDENTIFICATION</scope>
    <source>
        <tissue evidence="3">Leaf</tissue>
    </source>
</reference>
<gene>
    <name evidence="3" type="primary">LOC110787712</name>
</gene>
<protein>
    <submittedName>
        <fullName evidence="3">Uncharacterized protein isoform X1</fullName>
    </submittedName>
</protein>
<accession>A0ABM3QNZ3</accession>
<dbReference type="GeneID" id="110787712"/>
<reference evidence="2" key="1">
    <citation type="journal article" date="2021" name="Nat. Commun.">
        <title>Genomic analyses provide insights into spinach domestication and the genetic basis of agronomic traits.</title>
        <authorList>
            <person name="Cai X."/>
            <person name="Sun X."/>
            <person name="Xu C."/>
            <person name="Sun H."/>
            <person name="Wang X."/>
            <person name="Ge C."/>
            <person name="Zhang Z."/>
            <person name="Wang Q."/>
            <person name="Fei Z."/>
            <person name="Jiao C."/>
            <person name="Wang Q."/>
        </authorList>
    </citation>
    <scope>NUCLEOTIDE SEQUENCE [LARGE SCALE GENOMIC DNA]</scope>
    <source>
        <strain evidence="2">cv. Varoflay</strain>
    </source>
</reference>
<dbReference type="RefSeq" id="XP_056685077.1">
    <property type="nucleotide sequence ID" value="XM_056829099.1"/>
</dbReference>
<evidence type="ECO:0000313" key="2">
    <source>
        <dbReference type="Proteomes" id="UP000813463"/>
    </source>
</evidence>
<proteinExistence type="predicted"/>